<feature type="compositionally biased region" description="Polar residues" evidence="1">
    <location>
        <begin position="1"/>
        <end position="38"/>
    </location>
</feature>
<protein>
    <submittedName>
        <fullName evidence="2">Uncharacterized protein</fullName>
    </submittedName>
</protein>
<feature type="region of interest" description="Disordered" evidence="1">
    <location>
        <begin position="66"/>
        <end position="100"/>
    </location>
</feature>
<evidence type="ECO:0000313" key="2">
    <source>
        <dbReference type="EMBL" id="KAG7489726.1"/>
    </source>
</evidence>
<dbReference type="Proteomes" id="UP000693946">
    <property type="component" value="Linkage Group LG5"/>
</dbReference>
<name>A0AAV6QHE1_SOLSE</name>
<keyword evidence="3" id="KW-1185">Reference proteome</keyword>
<dbReference type="EMBL" id="JAGKHQ010000017">
    <property type="protein sequence ID" value="KAG7489726.1"/>
    <property type="molecule type" value="Genomic_DNA"/>
</dbReference>
<sequence>MNHSPATHGGSLSHQQLSTQLRAAPSTSNNCPRPSSSMEIHLNKPNRSAHAPSGLVKAVEWMLTCEDLAPKTRTKTTTTTTTRQEEEEEEESKSRRTDDK</sequence>
<accession>A0AAV6QHE1</accession>
<proteinExistence type="predicted"/>
<evidence type="ECO:0000313" key="3">
    <source>
        <dbReference type="Proteomes" id="UP000693946"/>
    </source>
</evidence>
<comment type="caution">
    <text evidence="2">The sequence shown here is derived from an EMBL/GenBank/DDBJ whole genome shotgun (WGS) entry which is preliminary data.</text>
</comment>
<feature type="region of interest" description="Disordered" evidence="1">
    <location>
        <begin position="1"/>
        <end position="53"/>
    </location>
</feature>
<organism evidence="2 3">
    <name type="scientific">Solea senegalensis</name>
    <name type="common">Senegalese sole</name>
    <dbReference type="NCBI Taxonomy" id="28829"/>
    <lineage>
        <taxon>Eukaryota</taxon>
        <taxon>Metazoa</taxon>
        <taxon>Chordata</taxon>
        <taxon>Craniata</taxon>
        <taxon>Vertebrata</taxon>
        <taxon>Euteleostomi</taxon>
        <taxon>Actinopterygii</taxon>
        <taxon>Neopterygii</taxon>
        <taxon>Teleostei</taxon>
        <taxon>Neoteleostei</taxon>
        <taxon>Acanthomorphata</taxon>
        <taxon>Carangaria</taxon>
        <taxon>Pleuronectiformes</taxon>
        <taxon>Pleuronectoidei</taxon>
        <taxon>Soleidae</taxon>
        <taxon>Solea</taxon>
    </lineage>
</organism>
<gene>
    <name evidence="2" type="ORF">JOB18_018835</name>
</gene>
<reference evidence="2 3" key="1">
    <citation type="journal article" date="2021" name="Sci. Rep.">
        <title>Chromosome anchoring in Senegalese sole (Solea senegalensis) reveals sex-associated markers and genome rearrangements in flatfish.</title>
        <authorList>
            <person name="Guerrero-Cozar I."/>
            <person name="Gomez-Garrido J."/>
            <person name="Berbel C."/>
            <person name="Martinez-Blanch J.F."/>
            <person name="Alioto T."/>
            <person name="Claros M.G."/>
            <person name="Gagnaire P.A."/>
            <person name="Manchado M."/>
        </authorList>
    </citation>
    <scope>NUCLEOTIDE SEQUENCE [LARGE SCALE GENOMIC DNA]</scope>
    <source>
        <strain evidence="2">Sse05_10M</strain>
    </source>
</reference>
<evidence type="ECO:0000256" key="1">
    <source>
        <dbReference type="SAM" id="MobiDB-lite"/>
    </source>
</evidence>
<dbReference type="AlphaFoldDB" id="A0AAV6QHE1"/>
<feature type="non-terminal residue" evidence="2">
    <location>
        <position position="100"/>
    </location>
</feature>